<evidence type="ECO:0000313" key="2">
    <source>
        <dbReference type="EMBL" id="VTZ59882.1"/>
    </source>
</evidence>
<evidence type="ECO:0000256" key="1">
    <source>
        <dbReference type="SAM" id="MobiDB-lite"/>
    </source>
</evidence>
<dbReference type="EMBL" id="CABFNB010000033">
    <property type="protein sequence ID" value="VTZ59882.1"/>
    <property type="molecule type" value="Genomic_DNA"/>
</dbReference>
<organism evidence="2">
    <name type="scientific">Sinorhizobium medicae</name>
    <dbReference type="NCBI Taxonomy" id="110321"/>
    <lineage>
        <taxon>Bacteria</taxon>
        <taxon>Pseudomonadati</taxon>
        <taxon>Pseudomonadota</taxon>
        <taxon>Alphaproteobacteria</taxon>
        <taxon>Hyphomicrobiales</taxon>
        <taxon>Rhizobiaceae</taxon>
        <taxon>Sinorhizobium/Ensifer group</taxon>
        <taxon>Sinorhizobium</taxon>
    </lineage>
</organism>
<name>A0A508WRB8_9HYPH</name>
<sequence>MLGRVLKHFVSPPQEEPAGEISPKKYGMRCDSSEGRAPKCFISVHSNRRGAESKRGKVFD</sequence>
<protein>
    <submittedName>
        <fullName evidence="2">Uncharacterized protein</fullName>
    </submittedName>
</protein>
<dbReference type="AlphaFoldDB" id="A0A508WRB8"/>
<accession>A0A508WRB8</accession>
<feature type="region of interest" description="Disordered" evidence="1">
    <location>
        <begin position="1"/>
        <end position="35"/>
    </location>
</feature>
<gene>
    <name evidence="2" type="ORF">EMEDMD4_1280069</name>
</gene>
<proteinExistence type="predicted"/>
<reference evidence="2" key="1">
    <citation type="submission" date="2019-06" db="EMBL/GenBank/DDBJ databases">
        <authorList>
            <person name="Le Quere A."/>
            <person name="Colella S."/>
        </authorList>
    </citation>
    <scope>NUCLEOTIDE SEQUENCE</scope>
    <source>
        <strain evidence="2">EmedicaeMD41</strain>
    </source>
</reference>
<dbReference type="Proteomes" id="UP000507954">
    <property type="component" value="Unassembled WGS sequence"/>
</dbReference>